<keyword evidence="4" id="KW-1185">Reference proteome</keyword>
<keyword evidence="2" id="KW-1133">Transmembrane helix</keyword>
<gene>
    <name evidence="3" type="ORF">LSTR_LSTR001578</name>
</gene>
<evidence type="ECO:0000256" key="1">
    <source>
        <dbReference type="SAM" id="MobiDB-lite"/>
    </source>
</evidence>
<dbReference type="Proteomes" id="UP000291343">
    <property type="component" value="Unassembled WGS sequence"/>
</dbReference>
<organism evidence="3 4">
    <name type="scientific">Laodelphax striatellus</name>
    <name type="common">Small brown planthopper</name>
    <name type="synonym">Delphax striatella</name>
    <dbReference type="NCBI Taxonomy" id="195883"/>
    <lineage>
        <taxon>Eukaryota</taxon>
        <taxon>Metazoa</taxon>
        <taxon>Ecdysozoa</taxon>
        <taxon>Arthropoda</taxon>
        <taxon>Hexapoda</taxon>
        <taxon>Insecta</taxon>
        <taxon>Pterygota</taxon>
        <taxon>Neoptera</taxon>
        <taxon>Paraneoptera</taxon>
        <taxon>Hemiptera</taxon>
        <taxon>Auchenorrhyncha</taxon>
        <taxon>Fulgoroidea</taxon>
        <taxon>Delphacidae</taxon>
        <taxon>Criomorphinae</taxon>
        <taxon>Laodelphax</taxon>
    </lineage>
</organism>
<sequence length="173" mass="19750">MIFWSFWVAVAIIAGIIYLMTNPDFSASLATKEKNSDDELDDDDDTLLEGEDALPISEDADCDKAWKKRMKVCNSISRSRKRICESRRRIANAQKELHVLRESVRKARLQTVTVMANLKNDLIRQIKSNQDLNKSKECIDETKSEKEDSQSKIMKSEKVDSPPKMGCCSCKEN</sequence>
<evidence type="ECO:0000313" key="4">
    <source>
        <dbReference type="Proteomes" id="UP000291343"/>
    </source>
</evidence>
<evidence type="ECO:0000313" key="3">
    <source>
        <dbReference type="EMBL" id="RZF43317.1"/>
    </source>
</evidence>
<protein>
    <submittedName>
        <fullName evidence="3">Uncharacterized protein</fullName>
    </submittedName>
</protein>
<dbReference type="AlphaFoldDB" id="A0A482XCA2"/>
<dbReference type="EMBL" id="QKKF02012754">
    <property type="protein sequence ID" value="RZF43317.1"/>
    <property type="molecule type" value="Genomic_DNA"/>
</dbReference>
<proteinExistence type="predicted"/>
<feature type="compositionally biased region" description="Basic and acidic residues" evidence="1">
    <location>
        <begin position="133"/>
        <end position="161"/>
    </location>
</feature>
<dbReference type="SMR" id="A0A482XCA2"/>
<feature type="region of interest" description="Disordered" evidence="1">
    <location>
        <begin position="132"/>
        <end position="173"/>
    </location>
</feature>
<keyword evidence="2" id="KW-0472">Membrane</keyword>
<keyword evidence="2" id="KW-0812">Transmembrane</keyword>
<dbReference type="InParanoid" id="A0A482XCA2"/>
<comment type="caution">
    <text evidence="3">The sequence shown here is derived from an EMBL/GenBank/DDBJ whole genome shotgun (WGS) entry which is preliminary data.</text>
</comment>
<feature type="transmembrane region" description="Helical" evidence="2">
    <location>
        <begin position="6"/>
        <end position="25"/>
    </location>
</feature>
<accession>A0A482XCA2</accession>
<evidence type="ECO:0000256" key="2">
    <source>
        <dbReference type="SAM" id="Phobius"/>
    </source>
</evidence>
<name>A0A482XCA2_LAOST</name>
<reference evidence="3 4" key="1">
    <citation type="journal article" date="2017" name="Gigascience">
        <title>Genome sequence of the small brown planthopper, Laodelphax striatellus.</title>
        <authorList>
            <person name="Zhu J."/>
            <person name="Jiang F."/>
            <person name="Wang X."/>
            <person name="Yang P."/>
            <person name="Bao Y."/>
            <person name="Zhao W."/>
            <person name="Wang W."/>
            <person name="Lu H."/>
            <person name="Wang Q."/>
            <person name="Cui N."/>
            <person name="Li J."/>
            <person name="Chen X."/>
            <person name="Luo L."/>
            <person name="Yu J."/>
            <person name="Kang L."/>
            <person name="Cui F."/>
        </authorList>
    </citation>
    <scope>NUCLEOTIDE SEQUENCE [LARGE SCALE GENOMIC DNA]</scope>
    <source>
        <strain evidence="3">Lst14</strain>
    </source>
</reference>